<dbReference type="EMBL" id="BGPR01013772">
    <property type="protein sequence ID" value="GBN62134.1"/>
    <property type="molecule type" value="Genomic_DNA"/>
</dbReference>
<sequence>MEYFLLSECEGLGFHNASRNACGFCTGGTTMLSDKYYINCAGKCEGNKTSLDCHGDCKGSAYIDECSGECIGGNSPKTERDVESYRDCRGGCTSSGNQLFTDSCGVCHAGTSPFQDCTNRCYLPGKERFMARPVCGRCVGGTTGIRESEVLDPCGNCRNDGIECPCNGTGNPDPCGVCNGGGVSCMRVIRFQPRALPVNTKATPVALATHPAGLSFQPSSAILKFVITTSQQTCSASGLVYYAFLLRRKFAAKLPHQVSHDKLISRKITLAASVHAIWDLVSNMHPSIHETDTPPPVQCDPSREMEDNKNGILILELVRLINVPFSS</sequence>
<dbReference type="AlphaFoldDB" id="A0A4Y2QF24"/>
<name>A0A4Y2QF24_ARAVE</name>
<organism evidence="1 2">
    <name type="scientific">Araneus ventricosus</name>
    <name type="common">Orbweaver spider</name>
    <name type="synonym">Epeira ventricosa</name>
    <dbReference type="NCBI Taxonomy" id="182803"/>
    <lineage>
        <taxon>Eukaryota</taxon>
        <taxon>Metazoa</taxon>
        <taxon>Ecdysozoa</taxon>
        <taxon>Arthropoda</taxon>
        <taxon>Chelicerata</taxon>
        <taxon>Arachnida</taxon>
        <taxon>Araneae</taxon>
        <taxon>Araneomorphae</taxon>
        <taxon>Entelegynae</taxon>
        <taxon>Araneoidea</taxon>
        <taxon>Araneidae</taxon>
        <taxon>Araneus</taxon>
    </lineage>
</organism>
<accession>A0A4Y2QF24</accession>
<comment type="caution">
    <text evidence="1">The sequence shown here is derived from an EMBL/GenBank/DDBJ whole genome shotgun (WGS) entry which is preliminary data.</text>
</comment>
<evidence type="ECO:0000313" key="1">
    <source>
        <dbReference type="EMBL" id="GBN62134.1"/>
    </source>
</evidence>
<dbReference type="OrthoDB" id="6418648at2759"/>
<keyword evidence="2" id="KW-1185">Reference proteome</keyword>
<dbReference type="Proteomes" id="UP000499080">
    <property type="component" value="Unassembled WGS sequence"/>
</dbReference>
<protein>
    <submittedName>
        <fullName evidence="1">Uncharacterized protein</fullName>
    </submittedName>
</protein>
<reference evidence="1 2" key="1">
    <citation type="journal article" date="2019" name="Sci. Rep.">
        <title>Orb-weaving spider Araneus ventricosus genome elucidates the spidroin gene catalogue.</title>
        <authorList>
            <person name="Kono N."/>
            <person name="Nakamura H."/>
            <person name="Ohtoshi R."/>
            <person name="Moran D.A.P."/>
            <person name="Shinohara A."/>
            <person name="Yoshida Y."/>
            <person name="Fujiwara M."/>
            <person name="Mori M."/>
            <person name="Tomita M."/>
            <person name="Arakawa K."/>
        </authorList>
    </citation>
    <scope>NUCLEOTIDE SEQUENCE [LARGE SCALE GENOMIC DNA]</scope>
</reference>
<gene>
    <name evidence="1" type="ORF">AVEN_23554_1</name>
</gene>
<evidence type="ECO:0000313" key="2">
    <source>
        <dbReference type="Proteomes" id="UP000499080"/>
    </source>
</evidence>
<proteinExistence type="predicted"/>